<gene>
    <name evidence="1" type="ORF">C1H84_10520</name>
</gene>
<dbReference type="AlphaFoldDB" id="A0A365YFY9"/>
<protein>
    <submittedName>
        <fullName evidence="1">Uncharacterized protein</fullName>
    </submittedName>
</protein>
<comment type="caution">
    <text evidence="1">The sequence shown here is derived from an EMBL/GenBank/DDBJ whole genome shotgun (WGS) entry which is preliminary data.</text>
</comment>
<evidence type="ECO:0000313" key="2">
    <source>
        <dbReference type="Proteomes" id="UP000252167"/>
    </source>
</evidence>
<accession>A0A365YFY9</accession>
<name>A0A365YFY9_9MICC</name>
<organism evidence="1 2">
    <name type="scientific">Glutamicibacter soli</name>
    <dbReference type="NCBI Taxonomy" id="453836"/>
    <lineage>
        <taxon>Bacteria</taxon>
        <taxon>Bacillati</taxon>
        <taxon>Actinomycetota</taxon>
        <taxon>Actinomycetes</taxon>
        <taxon>Micrococcales</taxon>
        <taxon>Micrococcaceae</taxon>
        <taxon>Glutamicibacter</taxon>
    </lineage>
</organism>
<reference evidence="1 2" key="1">
    <citation type="submission" date="2018-01" db="EMBL/GenBank/DDBJ databases">
        <title>Glutamicibacter soli strain NHPC-3 Whole genome sequence and assembly.</title>
        <authorList>
            <person name="Choudhury P."/>
            <person name="Gupta D."/>
            <person name="Sengupta K."/>
            <person name="Jawed A."/>
            <person name="Sultana N."/>
            <person name="Saha P."/>
        </authorList>
    </citation>
    <scope>NUCLEOTIDE SEQUENCE [LARGE SCALE GENOMIC DNA]</scope>
    <source>
        <strain evidence="1 2">NHPC-3</strain>
    </source>
</reference>
<dbReference type="Proteomes" id="UP000252167">
    <property type="component" value="Unassembled WGS sequence"/>
</dbReference>
<dbReference type="EMBL" id="POAF01000004">
    <property type="protein sequence ID" value="RBM01200.1"/>
    <property type="molecule type" value="Genomic_DNA"/>
</dbReference>
<proteinExistence type="predicted"/>
<sequence length="59" mass="6233">MRKPAHTAQKLLDFLGPPIPVSGTQTEAVGGLAGDAAQAVTMRFQRGCQVVILIRCQGQ</sequence>
<keyword evidence="2" id="KW-1185">Reference proteome</keyword>
<evidence type="ECO:0000313" key="1">
    <source>
        <dbReference type="EMBL" id="RBM01200.1"/>
    </source>
</evidence>